<organism evidence="3">
    <name type="scientific">Planktothricoides sp. SpSt-374</name>
    <dbReference type="NCBI Taxonomy" id="2282167"/>
    <lineage>
        <taxon>Bacteria</taxon>
        <taxon>Bacillati</taxon>
        <taxon>Cyanobacteriota</taxon>
        <taxon>Cyanophyceae</taxon>
        <taxon>Oscillatoriophycideae</taxon>
        <taxon>Oscillatoriales</taxon>
        <taxon>Oscillatoriaceae</taxon>
        <taxon>Planktothricoides</taxon>
    </lineage>
</organism>
<dbReference type="SMART" id="SM00567">
    <property type="entry name" value="EZ_HEAT"/>
    <property type="match status" value="5"/>
</dbReference>
<keyword evidence="1" id="KW-0042">Antenna complex</keyword>
<evidence type="ECO:0000256" key="1">
    <source>
        <dbReference type="ARBA" id="ARBA00022549"/>
    </source>
</evidence>
<dbReference type="InterPro" id="IPR004155">
    <property type="entry name" value="PBS_lyase_HEAT"/>
</dbReference>
<dbReference type="GO" id="GO:0016491">
    <property type="term" value="F:oxidoreductase activity"/>
    <property type="evidence" value="ECO:0007669"/>
    <property type="project" value="TreeGrafter"/>
</dbReference>
<proteinExistence type="predicted"/>
<keyword evidence="2" id="KW-0605">Phycobilisome</keyword>
<gene>
    <name evidence="3" type="ORF">ENR15_09530</name>
</gene>
<accession>A0A7C3VPZ4</accession>
<dbReference type="PANTHER" id="PTHR12697">
    <property type="entry name" value="PBS LYASE HEAT-LIKE PROTEIN"/>
    <property type="match status" value="1"/>
</dbReference>
<name>A0A7C3VPZ4_9CYAN</name>
<evidence type="ECO:0000256" key="2">
    <source>
        <dbReference type="ARBA" id="ARBA00022738"/>
    </source>
</evidence>
<dbReference type="AlphaFoldDB" id="A0A7C3VPZ4"/>
<dbReference type="GO" id="GO:0030089">
    <property type="term" value="C:phycobilisome"/>
    <property type="evidence" value="ECO:0007669"/>
    <property type="project" value="UniProtKB-KW"/>
</dbReference>
<dbReference type="PANTHER" id="PTHR12697:SF5">
    <property type="entry name" value="DEOXYHYPUSINE HYDROXYLASE"/>
    <property type="match status" value="1"/>
</dbReference>
<reference evidence="3" key="1">
    <citation type="journal article" date="2020" name="mSystems">
        <title>Genome- and Community-Level Interaction Insights into Carbon Utilization and Element Cycling Functions of Hydrothermarchaeota in Hydrothermal Sediment.</title>
        <authorList>
            <person name="Zhou Z."/>
            <person name="Liu Y."/>
            <person name="Xu W."/>
            <person name="Pan J."/>
            <person name="Luo Z.H."/>
            <person name="Li M."/>
        </authorList>
    </citation>
    <scope>NUCLEOTIDE SEQUENCE [LARGE SCALE GENOMIC DNA]</scope>
    <source>
        <strain evidence="3">SpSt-374</strain>
    </source>
</reference>
<sequence>MIQHNVENPILDNLDSDDPDRQAVALMDLVDAQFYPAAPHIVRLLKSPEADIRADAAYALGYLGVDEPQRYGVALMELLDDGEELVRCEAVEALGLLVYSPAVDNLKKLLREDSSPLVRASAAEALGQLGKSEALEVLEDSLRDADEDESVRAYAANAIGLLHYPPEAQILGKLKNYLAVECSLSVKSELLGAIYWLGTKAALSELLELLTNADENLATSILNILTDLAGRHSPSMLATDAGNMGEVLRAIAQRFPILAPHAQQLLIATGSQS</sequence>
<protein>
    <submittedName>
        <fullName evidence="3">HEAT repeat domain-containing protein</fullName>
    </submittedName>
</protein>
<dbReference type="Pfam" id="PF13646">
    <property type="entry name" value="HEAT_2"/>
    <property type="match status" value="1"/>
</dbReference>
<evidence type="ECO:0000313" key="3">
    <source>
        <dbReference type="EMBL" id="HGG00871.1"/>
    </source>
</evidence>
<dbReference type="InterPro" id="IPR011989">
    <property type="entry name" value="ARM-like"/>
</dbReference>
<dbReference type="InterPro" id="IPR016024">
    <property type="entry name" value="ARM-type_fold"/>
</dbReference>
<dbReference type="Gene3D" id="1.25.10.10">
    <property type="entry name" value="Leucine-rich Repeat Variant"/>
    <property type="match status" value="1"/>
</dbReference>
<dbReference type="EMBL" id="DSPX01000095">
    <property type="protein sequence ID" value="HGG00871.1"/>
    <property type="molecule type" value="Genomic_DNA"/>
</dbReference>
<comment type="caution">
    <text evidence="3">The sequence shown here is derived from an EMBL/GenBank/DDBJ whole genome shotgun (WGS) entry which is preliminary data.</text>
</comment>
<dbReference type="SUPFAM" id="SSF48371">
    <property type="entry name" value="ARM repeat"/>
    <property type="match status" value="1"/>
</dbReference>